<dbReference type="GO" id="GO:0005737">
    <property type="term" value="C:cytoplasm"/>
    <property type="evidence" value="ECO:0007669"/>
    <property type="project" value="TreeGrafter"/>
</dbReference>
<organism evidence="2 3">
    <name type="scientific">Flexivirga endophytica</name>
    <dbReference type="NCBI Taxonomy" id="1849103"/>
    <lineage>
        <taxon>Bacteria</taxon>
        <taxon>Bacillati</taxon>
        <taxon>Actinomycetota</taxon>
        <taxon>Actinomycetes</taxon>
        <taxon>Micrococcales</taxon>
        <taxon>Dermacoccaceae</taxon>
        <taxon>Flexivirga</taxon>
    </lineage>
</organism>
<dbReference type="InterPro" id="IPR016181">
    <property type="entry name" value="Acyl_CoA_acyltransferase"/>
</dbReference>
<dbReference type="GO" id="GO:0008999">
    <property type="term" value="F:protein-N-terminal-alanine acetyltransferase activity"/>
    <property type="evidence" value="ECO:0007669"/>
    <property type="project" value="TreeGrafter"/>
</dbReference>
<dbReference type="Proteomes" id="UP000636793">
    <property type="component" value="Unassembled WGS sequence"/>
</dbReference>
<dbReference type="PROSITE" id="PS51186">
    <property type="entry name" value="GNAT"/>
    <property type="match status" value="1"/>
</dbReference>
<dbReference type="AlphaFoldDB" id="A0A916T314"/>
<dbReference type="InterPro" id="IPR051908">
    <property type="entry name" value="Ribosomal_N-acetyltransferase"/>
</dbReference>
<dbReference type="SUPFAM" id="SSF55729">
    <property type="entry name" value="Acyl-CoA N-acyltransferases (Nat)"/>
    <property type="match status" value="1"/>
</dbReference>
<dbReference type="EMBL" id="BMHI01000003">
    <property type="protein sequence ID" value="GGB28366.1"/>
    <property type="molecule type" value="Genomic_DNA"/>
</dbReference>
<dbReference type="Pfam" id="PF13302">
    <property type="entry name" value="Acetyltransf_3"/>
    <property type="match status" value="1"/>
</dbReference>
<protein>
    <recommendedName>
        <fullName evidence="1">N-acetyltransferase domain-containing protein</fullName>
    </recommendedName>
</protein>
<dbReference type="PANTHER" id="PTHR43441:SF11">
    <property type="entry name" value="RIBOSOMAL-PROTEIN-SERINE ACETYLTRANSFERASE"/>
    <property type="match status" value="1"/>
</dbReference>
<accession>A0A916T314</accession>
<evidence type="ECO:0000313" key="2">
    <source>
        <dbReference type="EMBL" id="GGB28366.1"/>
    </source>
</evidence>
<name>A0A916T314_9MICO</name>
<comment type="caution">
    <text evidence="2">The sequence shown here is derived from an EMBL/GenBank/DDBJ whole genome shotgun (WGS) entry which is preliminary data.</text>
</comment>
<gene>
    <name evidence="2" type="ORF">GCM10011492_18230</name>
</gene>
<evidence type="ECO:0000259" key="1">
    <source>
        <dbReference type="PROSITE" id="PS51186"/>
    </source>
</evidence>
<keyword evidence="3" id="KW-1185">Reference proteome</keyword>
<proteinExistence type="predicted"/>
<dbReference type="InterPro" id="IPR000182">
    <property type="entry name" value="GNAT_dom"/>
</dbReference>
<feature type="domain" description="N-acetyltransferase" evidence="1">
    <location>
        <begin position="17"/>
        <end position="182"/>
    </location>
</feature>
<evidence type="ECO:0000313" key="3">
    <source>
        <dbReference type="Proteomes" id="UP000636793"/>
    </source>
</evidence>
<sequence>MTLQWPFDELTITGRDVLLRPVRDADIEHLVAIFPDDFDLDPRFPPLPELPPATDRERLLVQSIWRHRGCWSVDDWALDFGVWRDGTPVGIQTLEGTRFPADRTVDTASWIAKPFRGKGFGIQARELVLAFAFEQLEARRAITSAVVTNQASLGVSRHLGYRDTEVTPHITDDGVVDLQHLTLDRDARTTRKPETRIRVNGFDDCVPFFGLV</sequence>
<dbReference type="PANTHER" id="PTHR43441">
    <property type="entry name" value="RIBOSOMAL-PROTEIN-SERINE ACETYLTRANSFERASE"/>
    <property type="match status" value="1"/>
</dbReference>
<reference evidence="2" key="2">
    <citation type="submission" date="2020-09" db="EMBL/GenBank/DDBJ databases">
        <authorList>
            <person name="Sun Q."/>
            <person name="Zhou Y."/>
        </authorList>
    </citation>
    <scope>NUCLEOTIDE SEQUENCE</scope>
    <source>
        <strain evidence="2">CGMCC 1.15085</strain>
    </source>
</reference>
<dbReference type="Gene3D" id="3.40.630.30">
    <property type="match status" value="1"/>
</dbReference>
<reference evidence="2" key="1">
    <citation type="journal article" date="2014" name="Int. J. Syst. Evol. Microbiol.">
        <title>Complete genome sequence of Corynebacterium casei LMG S-19264T (=DSM 44701T), isolated from a smear-ripened cheese.</title>
        <authorList>
            <consortium name="US DOE Joint Genome Institute (JGI-PGF)"/>
            <person name="Walter F."/>
            <person name="Albersmeier A."/>
            <person name="Kalinowski J."/>
            <person name="Ruckert C."/>
        </authorList>
    </citation>
    <scope>NUCLEOTIDE SEQUENCE</scope>
    <source>
        <strain evidence="2">CGMCC 1.15085</strain>
    </source>
</reference>
<dbReference type="GO" id="GO:1990189">
    <property type="term" value="F:protein N-terminal-serine acetyltransferase activity"/>
    <property type="evidence" value="ECO:0007669"/>
    <property type="project" value="TreeGrafter"/>
</dbReference>
<dbReference type="RefSeq" id="WP_188836714.1">
    <property type="nucleotide sequence ID" value="NZ_BMHI01000003.1"/>
</dbReference>